<proteinExistence type="predicted"/>
<reference evidence="2" key="1">
    <citation type="submission" date="2016-07" db="EMBL/GenBank/DDBJ databases">
        <authorList>
            <person name="See-Too W.S."/>
        </authorList>
    </citation>
    <scope>NUCLEOTIDE SEQUENCE [LARGE SCALE GENOMIC DNA]</scope>
    <source>
        <strain evidence="2">DSM 24743</strain>
    </source>
</reference>
<keyword evidence="2" id="KW-1185">Reference proteome</keyword>
<dbReference type="Proteomes" id="UP000092687">
    <property type="component" value="Chromosome"/>
</dbReference>
<dbReference type="KEGG" id="phc:BBI08_06395"/>
<sequence length="119" mass="13748">MVKKVEDLQEYRDAKDLEVRMHGLPSEAQTVIIQNIINQTCWHGPVTREWMENEIASQELLDNESLKLVTDHPVEDHFGSEIHVGDKWFEDGAGRVVLEDNVEDYLIEVANVEFCRAIE</sequence>
<organism evidence="1 2">
    <name type="scientific">Planococcus halocryophilus</name>
    <dbReference type="NCBI Taxonomy" id="1215089"/>
    <lineage>
        <taxon>Bacteria</taxon>
        <taxon>Bacillati</taxon>
        <taxon>Bacillota</taxon>
        <taxon>Bacilli</taxon>
        <taxon>Bacillales</taxon>
        <taxon>Caryophanaceae</taxon>
        <taxon>Planococcus</taxon>
    </lineage>
</organism>
<dbReference type="EMBL" id="CP016537">
    <property type="protein sequence ID" value="ANU13491.1"/>
    <property type="molecule type" value="Genomic_DNA"/>
</dbReference>
<dbReference type="STRING" id="1215089.BBI08_06395"/>
<dbReference type="Gene3D" id="3.30.40.30">
    <property type="entry name" value="YqaI domain"/>
    <property type="match status" value="1"/>
</dbReference>
<evidence type="ECO:0000313" key="1">
    <source>
        <dbReference type="EMBL" id="ANU13491.1"/>
    </source>
</evidence>
<accession>A0A1C7DQF2</accession>
<dbReference type="InterPro" id="IPR023118">
    <property type="entry name" value="YqaI_dom_sf"/>
</dbReference>
<name>A0A1C7DQF2_9BACL</name>
<dbReference type="Pfam" id="PF09466">
    <property type="entry name" value="Yqai"/>
    <property type="match status" value="1"/>
</dbReference>
<dbReference type="SUPFAM" id="SSF160713">
    <property type="entry name" value="YqaI-like"/>
    <property type="match status" value="1"/>
</dbReference>
<evidence type="ECO:0000313" key="2">
    <source>
        <dbReference type="Proteomes" id="UP000092687"/>
    </source>
</evidence>
<protein>
    <submittedName>
        <fullName evidence="1">Uncharacterized protein</fullName>
    </submittedName>
</protein>
<dbReference type="AlphaFoldDB" id="A0A1C7DQF2"/>
<reference evidence="2" key="2">
    <citation type="submission" date="2016-10" db="EMBL/GenBank/DDBJ databases">
        <authorList>
            <person name="See-Too W.S."/>
        </authorList>
    </citation>
    <scope>NUCLEOTIDE SEQUENCE [LARGE SCALE GENOMIC DNA]</scope>
    <source>
        <strain evidence="2">DSM 24743</strain>
    </source>
</reference>
<dbReference type="InterPro" id="IPR018474">
    <property type="entry name" value="Uncharacterised_Yqai"/>
</dbReference>
<gene>
    <name evidence="1" type="ORF">BBI08_06395</name>
</gene>